<feature type="domain" description="NB-ARC" evidence="2">
    <location>
        <begin position="33"/>
        <end position="78"/>
    </location>
</feature>
<evidence type="ECO:0000313" key="3">
    <source>
        <dbReference type="EMBL" id="GMN70392.1"/>
    </source>
</evidence>
<proteinExistence type="predicted"/>
<evidence type="ECO:0000313" key="4">
    <source>
        <dbReference type="EMBL" id="GMN70395.1"/>
    </source>
</evidence>
<dbReference type="InterPro" id="IPR002182">
    <property type="entry name" value="NB-ARC"/>
</dbReference>
<dbReference type="EMBL" id="BTGU01001134">
    <property type="protein sequence ID" value="GMN70395.1"/>
    <property type="molecule type" value="Genomic_DNA"/>
</dbReference>
<dbReference type="Proteomes" id="UP001187192">
    <property type="component" value="Unassembled WGS sequence"/>
</dbReference>
<keyword evidence="1" id="KW-0611">Plant defense</keyword>
<evidence type="ECO:0000313" key="7">
    <source>
        <dbReference type="Proteomes" id="UP001187192"/>
    </source>
</evidence>
<sequence>MVRCISCKGGGRSQIPLLGLWKLLEEIVIIIVLMKEENDIDPISVIPIVGIAGLGKTALAKLVYNNDKVTQEFDLKLWAWWNEVRDLLLTVGGKGSKIMVTMRNSSVALIMGTTPPHNLECLSEDKSRSLFFRYAFGDEILAEQLPKLKGFGWQIVRKGQRDSFGIEDFGEFTFLEN</sequence>
<organism evidence="4 7">
    <name type="scientific">Ficus carica</name>
    <name type="common">Common fig</name>
    <dbReference type="NCBI Taxonomy" id="3494"/>
    <lineage>
        <taxon>Eukaryota</taxon>
        <taxon>Viridiplantae</taxon>
        <taxon>Streptophyta</taxon>
        <taxon>Embryophyta</taxon>
        <taxon>Tracheophyta</taxon>
        <taxon>Spermatophyta</taxon>
        <taxon>Magnoliopsida</taxon>
        <taxon>eudicotyledons</taxon>
        <taxon>Gunneridae</taxon>
        <taxon>Pentapetalae</taxon>
        <taxon>rosids</taxon>
        <taxon>fabids</taxon>
        <taxon>Rosales</taxon>
        <taxon>Moraceae</taxon>
        <taxon>Ficeae</taxon>
        <taxon>Ficus</taxon>
    </lineage>
</organism>
<gene>
    <name evidence="3" type="ORF">TIFTF001_039435</name>
    <name evidence="4" type="ORF">TIFTF001_039438</name>
    <name evidence="5" type="ORF">TIFTF001_039441</name>
    <name evidence="6" type="ORF">TIFTF001_039444</name>
</gene>
<dbReference type="EMBL" id="BTGU01001136">
    <property type="protein sequence ID" value="GMN70401.1"/>
    <property type="molecule type" value="Genomic_DNA"/>
</dbReference>
<comment type="caution">
    <text evidence="4">The sequence shown here is derived from an EMBL/GenBank/DDBJ whole genome shotgun (WGS) entry which is preliminary data.</text>
</comment>
<dbReference type="Pfam" id="PF00931">
    <property type="entry name" value="NB-ARC"/>
    <property type="match status" value="1"/>
</dbReference>
<reference evidence="4" key="1">
    <citation type="submission" date="2023-07" db="EMBL/GenBank/DDBJ databases">
        <title>draft genome sequence of fig (Ficus carica).</title>
        <authorList>
            <person name="Takahashi T."/>
            <person name="Nishimura K."/>
        </authorList>
    </citation>
    <scope>NUCLEOTIDE SEQUENCE</scope>
</reference>
<dbReference type="GO" id="GO:0006952">
    <property type="term" value="P:defense response"/>
    <property type="evidence" value="ECO:0007669"/>
    <property type="project" value="UniProtKB-KW"/>
</dbReference>
<evidence type="ECO:0000256" key="1">
    <source>
        <dbReference type="ARBA" id="ARBA00022821"/>
    </source>
</evidence>
<name>A0AA88E9T6_FICCA</name>
<dbReference type="AlphaFoldDB" id="A0AA88E9T6"/>
<dbReference type="InterPro" id="IPR027417">
    <property type="entry name" value="P-loop_NTPase"/>
</dbReference>
<dbReference type="SUPFAM" id="SSF52540">
    <property type="entry name" value="P-loop containing nucleoside triphosphate hydrolases"/>
    <property type="match status" value="1"/>
</dbReference>
<evidence type="ECO:0000259" key="2">
    <source>
        <dbReference type="Pfam" id="PF00931"/>
    </source>
</evidence>
<keyword evidence="7" id="KW-1185">Reference proteome</keyword>
<dbReference type="EMBL" id="BTGU01001133">
    <property type="protein sequence ID" value="GMN70392.1"/>
    <property type="molecule type" value="Genomic_DNA"/>
</dbReference>
<dbReference type="EMBL" id="BTGU01001135">
    <property type="protein sequence ID" value="GMN70398.1"/>
    <property type="molecule type" value="Genomic_DNA"/>
</dbReference>
<accession>A0AA88E9T6</accession>
<dbReference type="PANTHER" id="PTHR36766">
    <property type="entry name" value="PLANT BROAD-SPECTRUM MILDEW RESISTANCE PROTEIN RPW8"/>
    <property type="match status" value="1"/>
</dbReference>
<dbReference type="PANTHER" id="PTHR36766:SF70">
    <property type="entry name" value="DISEASE RESISTANCE PROTEIN RGA4"/>
    <property type="match status" value="1"/>
</dbReference>
<evidence type="ECO:0000313" key="5">
    <source>
        <dbReference type="EMBL" id="GMN70398.1"/>
    </source>
</evidence>
<dbReference type="Gene3D" id="3.40.50.300">
    <property type="entry name" value="P-loop containing nucleotide triphosphate hydrolases"/>
    <property type="match status" value="1"/>
</dbReference>
<evidence type="ECO:0000313" key="6">
    <source>
        <dbReference type="EMBL" id="GMN70401.1"/>
    </source>
</evidence>
<protein>
    <recommendedName>
        <fullName evidence="2">NB-ARC domain-containing protein</fullName>
    </recommendedName>
</protein>
<dbReference type="GO" id="GO:0043531">
    <property type="term" value="F:ADP binding"/>
    <property type="evidence" value="ECO:0007669"/>
    <property type="project" value="InterPro"/>
</dbReference>